<comment type="caution">
    <text evidence="1">The sequence shown here is derived from an EMBL/GenBank/DDBJ whole genome shotgun (WGS) entry which is preliminary data.</text>
</comment>
<proteinExistence type="predicted"/>
<accession>A0ABP6MR87</accession>
<evidence type="ECO:0000313" key="1">
    <source>
        <dbReference type="EMBL" id="GAA3123294.1"/>
    </source>
</evidence>
<dbReference type="NCBIfam" id="NF038080">
    <property type="entry name" value="PG_bind_siph"/>
    <property type="match status" value="1"/>
</dbReference>
<dbReference type="Proteomes" id="UP001500893">
    <property type="component" value="Unassembled WGS sequence"/>
</dbReference>
<keyword evidence="2" id="KW-1185">Reference proteome</keyword>
<protein>
    <recommendedName>
        <fullName evidence="3">Endolysin</fullName>
    </recommendedName>
</protein>
<dbReference type="RefSeq" id="WP_345047226.1">
    <property type="nucleotide sequence ID" value="NZ_BAAAVM010000008.1"/>
</dbReference>
<sequence>MPDIWMPGAVTVDLGDPAPCDPAFPARAIAHITADRNASAAAPQDLVPFANLKSFFTLGGRGVAPHLLWDPFTGAFAQFFPATSRSKSLDDRPGGTRTNRAGKVVIQIEALFFPHCRVDGRVFARLTDTPCKGWRELNTWVRSWGVPDTWPMGPPAGFTPARSPDVWRSRGGWYAHAHVPENNHVDPGSWPAFTQGRPSGPGRGPAVRPTFEPFPGASFFVDGRKSPIIAATHRRLVAEGCGLYRSGGEIDVWGAGDARSYAAWQRKLGFVGGDANGVPGRSSWDALHVPNV</sequence>
<dbReference type="EMBL" id="BAAAVM010000008">
    <property type="protein sequence ID" value="GAA3123294.1"/>
    <property type="molecule type" value="Genomic_DNA"/>
</dbReference>
<name>A0ABP6MR87_9ACTN</name>
<organism evidence="1 2">
    <name type="scientific">Streptomyces rameus</name>
    <dbReference type="NCBI Taxonomy" id="68261"/>
    <lineage>
        <taxon>Bacteria</taxon>
        <taxon>Bacillati</taxon>
        <taxon>Actinomycetota</taxon>
        <taxon>Actinomycetes</taxon>
        <taxon>Kitasatosporales</taxon>
        <taxon>Streptomycetaceae</taxon>
        <taxon>Streptomyces</taxon>
    </lineage>
</organism>
<gene>
    <name evidence="1" type="ORF">GCM10010521_07900</name>
</gene>
<evidence type="ECO:0000313" key="2">
    <source>
        <dbReference type="Proteomes" id="UP001500893"/>
    </source>
</evidence>
<evidence type="ECO:0008006" key="3">
    <source>
        <dbReference type="Google" id="ProtNLM"/>
    </source>
</evidence>
<reference evidence="2" key="1">
    <citation type="journal article" date="2019" name="Int. J. Syst. Evol. Microbiol.">
        <title>The Global Catalogue of Microorganisms (GCM) 10K type strain sequencing project: providing services to taxonomists for standard genome sequencing and annotation.</title>
        <authorList>
            <consortium name="The Broad Institute Genomics Platform"/>
            <consortium name="The Broad Institute Genome Sequencing Center for Infectious Disease"/>
            <person name="Wu L."/>
            <person name="Ma J."/>
        </authorList>
    </citation>
    <scope>NUCLEOTIDE SEQUENCE [LARGE SCALE GENOMIC DNA]</scope>
    <source>
        <strain evidence="2">JCM 11574</strain>
    </source>
</reference>
<dbReference type="InterPro" id="IPR047763">
    <property type="entry name" value="PG_bind_dom_phiBT1-type"/>
</dbReference>